<gene>
    <name evidence="3" type="ORF">SCHCODRAFT_106678</name>
</gene>
<dbReference type="RefSeq" id="XP_003034312.1">
    <property type="nucleotide sequence ID" value="XM_003034266.1"/>
</dbReference>
<organism evidence="4">
    <name type="scientific">Schizophyllum commune (strain H4-8 / FGSC 9210)</name>
    <name type="common">Split gill fungus</name>
    <dbReference type="NCBI Taxonomy" id="578458"/>
    <lineage>
        <taxon>Eukaryota</taxon>
        <taxon>Fungi</taxon>
        <taxon>Dikarya</taxon>
        <taxon>Basidiomycota</taxon>
        <taxon>Agaricomycotina</taxon>
        <taxon>Agaricomycetes</taxon>
        <taxon>Agaricomycetidae</taxon>
        <taxon>Agaricales</taxon>
        <taxon>Schizophyllaceae</taxon>
        <taxon>Schizophyllum</taxon>
    </lineage>
</organism>
<sequence length="343" mass="38706">MRATEVEGNMAHKRKRTAMEAEMDKPPTRSKIWFEDGNIVLQAENVQFKFYKGLLSTYSPFFMDVFAVPQPVPISDADMVEGCQVMKLPDTAADAEYMLSYIIEPKLSTATPSIADMIAALKMGHKYLISSLWEDTVERLRYEFPDTLDEYMKRPVAQGTLRFTRMHLSTTREHLLHLVDVVRSTGLQRILPILCLSAVDSGKLLNLLIDGIPDTPRLDGPSVETRLMLLGGRTRALASTQTATRNVFVPASMPEGCSQPSVCSEDRRNLRDVFLTRLENGGRLAIFEDWDEILAGQLGKFMCLACEHDLLQKRRAAQQVIWDALPSFFGLPVWAELKNFEMA</sequence>
<dbReference type="HOGENOM" id="CLU_033082_3_2_1"/>
<dbReference type="VEuPathDB" id="FungiDB:SCHCODRAFT_02614512"/>
<dbReference type="OrthoDB" id="3217871at2759"/>
<feature type="non-terminal residue" evidence="3">
    <location>
        <position position="343"/>
    </location>
</feature>
<protein>
    <recommendedName>
        <fullName evidence="2">BTB domain-containing protein</fullName>
    </recommendedName>
</protein>
<name>D8PZB7_SCHCM</name>
<evidence type="ECO:0000259" key="2">
    <source>
        <dbReference type="PROSITE" id="PS50097"/>
    </source>
</evidence>
<evidence type="ECO:0000313" key="4">
    <source>
        <dbReference type="Proteomes" id="UP000007431"/>
    </source>
</evidence>
<dbReference type="InParanoid" id="D8PZB7"/>
<reference evidence="3 4" key="1">
    <citation type="journal article" date="2010" name="Nat. Biotechnol.">
        <title>Genome sequence of the model mushroom Schizophyllum commune.</title>
        <authorList>
            <person name="Ohm R.A."/>
            <person name="de Jong J.F."/>
            <person name="Lugones L.G."/>
            <person name="Aerts A."/>
            <person name="Kothe E."/>
            <person name="Stajich J.E."/>
            <person name="de Vries R.P."/>
            <person name="Record E."/>
            <person name="Levasseur A."/>
            <person name="Baker S.E."/>
            <person name="Bartholomew K.A."/>
            <person name="Coutinho P.M."/>
            <person name="Erdmann S."/>
            <person name="Fowler T.J."/>
            <person name="Gathman A.C."/>
            <person name="Lombard V."/>
            <person name="Henrissat B."/>
            <person name="Knabe N."/>
            <person name="Kuees U."/>
            <person name="Lilly W.W."/>
            <person name="Lindquist E."/>
            <person name="Lucas S."/>
            <person name="Magnuson J.K."/>
            <person name="Piumi F."/>
            <person name="Raudaskoski M."/>
            <person name="Salamov A."/>
            <person name="Schmutz J."/>
            <person name="Schwarze F.W.M.R."/>
            <person name="vanKuyk P.A."/>
            <person name="Horton J.S."/>
            <person name="Grigoriev I.V."/>
            <person name="Woesten H.A.B."/>
        </authorList>
    </citation>
    <scope>NUCLEOTIDE SEQUENCE [LARGE SCALE GENOMIC DNA]</scope>
    <source>
        <strain evidence="4">H4-8 / FGSC 9210</strain>
    </source>
</reference>
<accession>D8PZB7</accession>
<keyword evidence="4" id="KW-1185">Reference proteome</keyword>
<dbReference type="PROSITE" id="PS50097">
    <property type="entry name" value="BTB"/>
    <property type="match status" value="1"/>
</dbReference>
<evidence type="ECO:0000256" key="1">
    <source>
        <dbReference type="SAM" id="MobiDB-lite"/>
    </source>
</evidence>
<dbReference type="GeneID" id="9586302"/>
<dbReference type="EMBL" id="GL377304">
    <property type="protein sequence ID" value="EFI99409.1"/>
    <property type="molecule type" value="Genomic_DNA"/>
</dbReference>
<dbReference type="InterPro" id="IPR000210">
    <property type="entry name" value="BTB/POZ_dom"/>
</dbReference>
<dbReference type="AlphaFoldDB" id="D8PZB7"/>
<dbReference type="eggNOG" id="ENOG502R07X">
    <property type="taxonomic scope" value="Eukaryota"/>
</dbReference>
<dbReference type="OMA" id="GILCMAC"/>
<dbReference type="Proteomes" id="UP000007431">
    <property type="component" value="Unassembled WGS sequence"/>
</dbReference>
<proteinExistence type="predicted"/>
<feature type="domain" description="BTB" evidence="2">
    <location>
        <begin position="37"/>
        <end position="111"/>
    </location>
</feature>
<dbReference type="KEGG" id="scm:SCHCO_02614512"/>
<evidence type="ECO:0000313" key="3">
    <source>
        <dbReference type="EMBL" id="EFI99409.1"/>
    </source>
</evidence>
<feature type="region of interest" description="Disordered" evidence="1">
    <location>
        <begin position="1"/>
        <end position="22"/>
    </location>
</feature>